<dbReference type="AlphaFoldDB" id="A0AA39VTW3"/>
<dbReference type="CDD" id="cd09272">
    <property type="entry name" value="RNase_HI_RT_Ty1"/>
    <property type="match status" value="1"/>
</dbReference>
<dbReference type="PANTHER" id="PTHR11439">
    <property type="entry name" value="GAG-POL-RELATED RETROTRANSPOSON"/>
    <property type="match status" value="1"/>
</dbReference>
<dbReference type="Proteomes" id="UP001168877">
    <property type="component" value="Unassembled WGS sequence"/>
</dbReference>
<dbReference type="InterPro" id="IPR013103">
    <property type="entry name" value="RVT_2"/>
</dbReference>
<sequence>MVQPPDFANSTKPQHVCKLRKAIYGLRQAPRAWYTELRNFLLAAGFTNSKCDASLFILSNPDHTLYLLIYVDDIIVTGTSASRIRDFIATLAHRFSLKDLGMLSFFLGVEARRSPRGLFLSQQRYIRDLLAKMNMLESKSVSTPLSLTETLKLNDGSAPMDITQYRQVLGSLQYLSRTRPDVSFAVNKLSQFMHRPTTTHWNAVKRALRYLNGSFDHGLLITRNTPLNLHAFSDADWVGDPDDRRSTTAYIVFLGSTPISWSSKKQTTVARSSTEAEYRAIASTAAELNWIGQLLIELRVQVPLTPVIYCDNVGATYVCANPIFHSRMKHVAIDFFFVRDQVARKQLRVAHVNTKDQLVDSLTKALSRKQFHDHRFKIGILAGSSILRGHINGNTTHDTTQTAA</sequence>
<feature type="domain" description="Reverse transcriptase Ty1/copia-type" evidence="1">
    <location>
        <begin position="1"/>
        <end position="145"/>
    </location>
</feature>
<evidence type="ECO:0000259" key="1">
    <source>
        <dbReference type="Pfam" id="PF07727"/>
    </source>
</evidence>
<dbReference type="SUPFAM" id="SSF56672">
    <property type="entry name" value="DNA/RNA polymerases"/>
    <property type="match status" value="1"/>
</dbReference>
<organism evidence="2 3">
    <name type="scientific">Acer saccharum</name>
    <name type="common">Sugar maple</name>
    <dbReference type="NCBI Taxonomy" id="4024"/>
    <lineage>
        <taxon>Eukaryota</taxon>
        <taxon>Viridiplantae</taxon>
        <taxon>Streptophyta</taxon>
        <taxon>Embryophyta</taxon>
        <taxon>Tracheophyta</taxon>
        <taxon>Spermatophyta</taxon>
        <taxon>Magnoliopsida</taxon>
        <taxon>eudicotyledons</taxon>
        <taxon>Gunneridae</taxon>
        <taxon>Pentapetalae</taxon>
        <taxon>rosids</taxon>
        <taxon>malvids</taxon>
        <taxon>Sapindales</taxon>
        <taxon>Sapindaceae</taxon>
        <taxon>Hippocastanoideae</taxon>
        <taxon>Acereae</taxon>
        <taxon>Acer</taxon>
    </lineage>
</organism>
<name>A0AA39VTW3_ACESA</name>
<proteinExistence type="predicted"/>
<dbReference type="PANTHER" id="PTHR11439:SF489">
    <property type="entry name" value="RNA-DIRECTED DNA POLYMERASE"/>
    <property type="match status" value="1"/>
</dbReference>
<gene>
    <name evidence="2" type="ORF">LWI29_030141</name>
</gene>
<accession>A0AA39VTW3</accession>
<keyword evidence="3" id="KW-1185">Reference proteome</keyword>
<reference evidence="2" key="1">
    <citation type="journal article" date="2022" name="Plant J.">
        <title>Strategies of tolerance reflected in two North American maple genomes.</title>
        <authorList>
            <person name="McEvoy S.L."/>
            <person name="Sezen U.U."/>
            <person name="Trouern-Trend A."/>
            <person name="McMahon S.M."/>
            <person name="Schaberg P.G."/>
            <person name="Yang J."/>
            <person name="Wegrzyn J.L."/>
            <person name="Swenson N.G."/>
        </authorList>
    </citation>
    <scope>NUCLEOTIDE SEQUENCE</scope>
    <source>
        <strain evidence="2">NS2018</strain>
    </source>
</reference>
<dbReference type="InterPro" id="IPR043502">
    <property type="entry name" value="DNA/RNA_pol_sf"/>
</dbReference>
<dbReference type="EMBL" id="JAUESC010000381">
    <property type="protein sequence ID" value="KAK0590666.1"/>
    <property type="molecule type" value="Genomic_DNA"/>
</dbReference>
<evidence type="ECO:0000313" key="3">
    <source>
        <dbReference type="Proteomes" id="UP001168877"/>
    </source>
</evidence>
<reference evidence="2" key="2">
    <citation type="submission" date="2023-06" db="EMBL/GenBank/DDBJ databases">
        <authorList>
            <person name="Swenson N.G."/>
            <person name="Wegrzyn J.L."/>
            <person name="Mcevoy S.L."/>
        </authorList>
    </citation>
    <scope>NUCLEOTIDE SEQUENCE</scope>
    <source>
        <strain evidence="2">NS2018</strain>
        <tissue evidence="2">Leaf</tissue>
    </source>
</reference>
<dbReference type="Pfam" id="PF07727">
    <property type="entry name" value="RVT_2"/>
    <property type="match status" value="1"/>
</dbReference>
<protein>
    <recommendedName>
        <fullName evidence="1">Reverse transcriptase Ty1/copia-type domain-containing protein</fullName>
    </recommendedName>
</protein>
<comment type="caution">
    <text evidence="2">The sequence shown here is derived from an EMBL/GenBank/DDBJ whole genome shotgun (WGS) entry which is preliminary data.</text>
</comment>
<evidence type="ECO:0000313" key="2">
    <source>
        <dbReference type="EMBL" id="KAK0590666.1"/>
    </source>
</evidence>